<organism evidence="2 3">
    <name type="scientific">Ignelater luminosus</name>
    <name type="common">Cucubano</name>
    <name type="synonym">Pyrophorus luminosus</name>
    <dbReference type="NCBI Taxonomy" id="2038154"/>
    <lineage>
        <taxon>Eukaryota</taxon>
        <taxon>Metazoa</taxon>
        <taxon>Ecdysozoa</taxon>
        <taxon>Arthropoda</taxon>
        <taxon>Hexapoda</taxon>
        <taxon>Insecta</taxon>
        <taxon>Pterygota</taxon>
        <taxon>Neoptera</taxon>
        <taxon>Endopterygota</taxon>
        <taxon>Coleoptera</taxon>
        <taxon>Polyphaga</taxon>
        <taxon>Elateriformia</taxon>
        <taxon>Elateroidea</taxon>
        <taxon>Elateridae</taxon>
        <taxon>Agrypninae</taxon>
        <taxon>Pyrophorini</taxon>
        <taxon>Ignelater</taxon>
    </lineage>
</organism>
<evidence type="ECO:0000313" key="3">
    <source>
        <dbReference type="Proteomes" id="UP000801492"/>
    </source>
</evidence>
<protein>
    <recommendedName>
        <fullName evidence="1">Transposable element P transposase-like GTP-binding insertion domain-containing protein</fullName>
    </recommendedName>
</protein>
<gene>
    <name evidence="2" type="ORF">ILUMI_14451</name>
</gene>
<comment type="caution">
    <text evidence="2">The sequence shown here is derived from an EMBL/GenBank/DDBJ whole genome shotgun (WGS) entry which is preliminary data.</text>
</comment>
<feature type="domain" description="Transposable element P transposase-like GTP-binding insertion" evidence="1">
    <location>
        <begin position="68"/>
        <end position="180"/>
    </location>
</feature>
<sequence>MCKGEKLKSITLNCIEKLQIQSGANVRAVVSDQGSNFKELVKSLGISAEKPYFIVNEKKFYYFYDVPHLIKSVRNNILQYDITFKDNKGATWKHIQAFYKSYECKPLRLAPKLTHMHINSNNFQKMRVKYAVQVFNESVAGGFSTFVSFKALLGGAAGTAEFLEKFDKLFDLFNSSKYRNAKQYNLAFMRADYQLAFL</sequence>
<keyword evidence="3" id="KW-1185">Reference proteome</keyword>
<name>A0A8K0CUS2_IGNLU</name>
<evidence type="ECO:0000259" key="1">
    <source>
        <dbReference type="Pfam" id="PF21788"/>
    </source>
</evidence>
<evidence type="ECO:0000313" key="2">
    <source>
        <dbReference type="EMBL" id="KAF2891722.1"/>
    </source>
</evidence>
<reference evidence="2" key="1">
    <citation type="submission" date="2019-08" db="EMBL/GenBank/DDBJ databases">
        <title>The genome of the North American firefly Photinus pyralis.</title>
        <authorList>
            <consortium name="Photinus pyralis genome working group"/>
            <person name="Fallon T.R."/>
            <person name="Sander Lower S.E."/>
            <person name="Weng J.-K."/>
        </authorList>
    </citation>
    <scope>NUCLEOTIDE SEQUENCE</scope>
    <source>
        <strain evidence="2">TRF0915ILg1</strain>
        <tissue evidence="2">Whole body</tissue>
    </source>
</reference>
<dbReference type="Proteomes" id="UP000801492">
    <property type="component" value="Unassembled WGS sequence"/>
</dbReference>
<dbReference type="Pfam" id="PF21788">
    <property type="entry name" value="TNP-like_GBD"/>
    <property type="match status" value="1"/>
</dbReference>
<dbReference type="InterPro" id="IPR048366">
    <property type="entry name" value="TNP-like_GBD"/>
</dbReference>
<dbReference type="AlphaFoldDB" id="A0A8K0CUS2"/>
<accession>A0A8K0CUS2</accession>
<dbReference type="EMBL" id="VTPC01024528">
    <property type="protein sequence ID" value="KAF2891722.1"/>
    <property type="molecule type" value="Genomic_DNA"/>
</dbReference>
<dbReference type="OrthoDB" id="8190203at2759"/>
<proteinExistence type="predicted"/>